<dbReference type="InterPro" id="IPR036397">
    <property type="entry name" value="RNaseH_sf"/>
</dbReference>
<dbReference type="PANTHER" id="PTHR47331">
    <property type="entry name" value="PHD-TYPE DOMAIN-CONTAINING PROTEIN"/>
    <property type="match status" value="1"/>
</dbReference>
<dbReference type="GeneID" id="131804368"/>
<dbReference type="InterPro" id="IPR012337">
    <property type="entry name" value="RNaseH-like_sf"/>
</dbReference>
<evidence type="ECO:0000313" key="1">
    <source>
        <dbReference type="Proteomes" id="UP001652621"/>
    </source>
</evidence>
<dbReference type="SUPFAM" id="SSF53098">
    <property type="entry name" value="Ribonuclease H-like"/>
    <property type="match status" value="1"/>
</dbReference>
<reference evidence="2" key="1">
    <citation type="submission" date="2025-08" db="UniProtKB">
        <authorList>
            <consortium name="RefSeq"/>
        </authorList>
    </citation>
    <scope>IDENTIFICATION</scope>
    <source>
        <strain evidence="2">Aabys</strain>
        <tissue evidence="2">Whole body</tissue>
    </source>
</reference>
<dbReference type="Proteomes" id="UP001652621">
    <property type="component" value="Unplaced"/>
</dbReference>
<dbReference type="PANTHER" id="PTHR47331:SF1">
    <property type="entry name" value="GAG-LIKE PROTEIN"/>
    <property type="match status" value="1"/>
</dbReference>
<evidence type="ECO:0000313" key="2">
    <source>
        <dbReference type="RefSeq" id="XP_058983183.1"/>
    </source>
</evidence>
<dbReference type="RefSeq" id="XP_058983183.1">
    <property type="nucleotide sequence ID" value="XM_059127200.1"/>
</dbReference>
<organism evidence="1 2">
    <name type="scientific">Musca domestica</name>
    <name type="common">House fly</name>
    <dbReference type="NCBI Taxonomy" id="7370"/>
    <lineage>
        <taxon>Eukaryota</taxon>
        <taxon>Metazoa</taxon>
        <taxon>Ecdysozoa</taxon>
        <taxon>Arthropoda</taxon>
        <taxon>Hexapoda</taxon>
        <taxon>Insecta</taxon>
        <taxon>Pterygota</taxon>
        <taxon>Neoptera</taxon>
        <taxon>Endopterygota</taxon>
        <taxon>Diptera</taxon>
        <taxon>Brachycera</taxon>
        <taxon>Muscomorpha</taxon>
        <taxon>Muscoidea</taxon>
        <taxon>Muscidae</taxon>
        <taxon>Musca</taxon>
    </lineage>
</organism>
<name>A0ABM3VBY9_MUSDO</name>
<accession>A0ABM3VBY9</accession>
<keyword evidence="1" id="KW-1185">Reference proteome</keyword>
<protein>
    <submittedName>
        <fullName evidence="2">Uncharacterized protein LOC131804368</fullName>
    </submittedName>
</protein>
<dbReference type="Gene3D" id="3.30.420.10">
    <property type="entry name" value="Ribonuclease H-like superfamily/Ribonuclease H"/>
    <property type="match status" value="1"/>
</dbReference>
<gene>
    <name evidence="2" type="primary">LOC131804368</name>
</gene>
<sequence>MYVDDALVGVHTVSQGLKAKEELIKILESGGFELLKGLAREKLLNEDFWSSATKALLSVERLAIKPHTLLSWKNFVSTSVGIEEISIPSFSDSSKSAYAAALYLRVELTLATTRLECWIIRGWNLVKTRYRNCTKCVLAQKKRQTQLMAALPPERTTISRAFSTSGVDFAGPVEIKNFSGRGCRISKGYICLFVCFATEAIHLEPVSDLSTPAFIAALARFVARRGCPRHIYSDNGKNFVGAGREIRSNLMKIISETRDDSVTRYGFQKLEWHFNPAAAPHMGGL</sequence>
<proteinExistence type="predicted"/>